<keyword evidence="5" id="KW-1185">Reference proteome</keyword>
<evidence type="ECO:0000256" key="1">
    <source>
        <dbReference type="ARBA" id="ARBA00010048"/>
    </source>
</evidence>
<dbReference type="CDD" id="cd23156">
    <property type="entry name" value="Prefoldin_3"/>
    <property type="match status" value="1"/>
</dbReference>
<dbReference type="PANTHER" id="PTHR12409:SF0">
    <property type="entry name" value="PREFOLDIN SUBUNIT 3"/>
    <property type="match status" value="1"/>
</dbReference>
<evidence type="ECO:0000313" key="4">
    <source>
        <dbReference type="EMBL" id="KAK9841950.1"/>
    </source>
</evidence>
<dbReference type="GO" id="GO:0016272">
    <property type="term" value="C:prefoldin complex"/>
    <property type="evidence" value="ECO:0007669"/>
    <property type="project" value="UniProtKB-UniRule"/>
</dbReference>
<dbReference type="InterPro" id="IPR016655">
    <property type="entry name" value="PFD3"/>
</dbReference>
<name>A0AAW1S6D1_9CHLO</name>
<dbReference type="Gene3D" id="1.10.287.370">
    <property type="match status" value="1"/>
</dbReference>
<protein>
    <recommendedName>
        <fullName evidence="3">Prefoldin subunit 3</fullName>
    </recommendedName>
</protein>
<evidence type="ECO:0000256" key="3">
    <source>
        <dbReference type="PIRNR" id="PIRNR016396"/>
    </source>
</evidence>
<dbReference type="SUPFAM" id="SSF46579">
    <property type="entry name" value="Prefoldin"/>
    <property type="match status" value="1"/>
</dbReference>
<dbReference type="GO" id="GO:0007021">
    <property type="term" value="P:tubulin complex assembly"/>
    <property type="evidence" value="ECO:0007669"/>
    <property type="project" value="TreeGrafter"/>
</dbReference>
<reference evidence="4 5" key="1">
    <citation type="journal article" date="2024" name="Nat. Commun.">
        <title>Phylogenomics reveals the evolutionary origins of lichenization in chlorophyte algae.</title>
        <authorList>
            <person name="Puginier C."/>
            <person name="Libourel C."/>
            <person name="Otte J."/>
            <person name="Skaloud P."/>
            <person name="Haon M."/>
            <person name="Grisel S."/>
            <person name="Petersen M."/>
            <person name="Berrin J.G."/>
            <person name="Delaux P.M."/>
            <person name="Dal Grande F."/>
            <person name="Keller J."/>
        </authorList>
    </citation>
    <scope>NUCLEOTIDE SEQUENCE [LARGE SCALE GENOMIC DNA]</scope>
    <source>
        <strain evidence="4 5">SAG 245.80</strain>
    </source>
</reference>
<evidence type="ECO:0000313" key="5">
    <source>
        <dbReference type="Proteomes" id="UP001445335"/>
    </source>
</evidence>
<dbReference type="FunFam" id="1.10.287.370:FF:000001">
    <property type="entry name" value="Prefoldin subunit 3"/>
    <property type="match status" value="1"/>
</dbReference>
<comment type="subunit">
    <text evidence="3">Heterohexamer of two PFD-alpha type and four PFD-beta type subunits.</text>
</comment>
<comment type="similarity">
    <text evidence="1 3">Belongs to the prefoldin subunit alpha family.</text>
</comment>
<dbReference type="EMBL" id="JALJOU010000009">
    <property type="protein sequence ID" value="KAK9841950.1"/>
    <property type="molecule type" value="Genomic_DNA"/>
</dbReference>
<dbReference type="InterPro" id="IPR004127">
    <property type="entry name" value="Prefoldin_subunit_alpha"/>
</dbReference>
<dbReference type="GO" id="GO:0007017">
    <property type="term" value="P:microtubule-based process"/>
    <property type="evidence" value="ECO:0007669"/>
    <property type="project" value="TreeGrafter"/>
</dbReference>
<gene>
    <name evidence="4" type="ORF">WJX81_000596</name>
</gene>
<proteinExistence type="inferred from homology"/>
<dbReference type="InterPro" id="IPR009053">
    <property type="entry name" value="Prefoldin"/>
</dbReference>
<dbReference type="GO" id="GO:0006457">
    <property type="term" value="P:protein folding"/>
    <property type="evidence" value="ECO:0007669"/>
    <property type="project" value="UniProtKB-UniRule"/>
</dbReference>
<dbReference type="Proteomes" id="UP001445335">
    <property type="component" value="Unassembled WGS sequence"/>
</dbReference>
<organism evidence="4 5">
    <name type="scientific">Elliptochloris bilobata</name>
    <dbReference type="NCBI Taxonomy" id="381761"/>
    <lineage>
        <taxon>Eukaryota</taxon>
        <taxon>Viridiplantae</taxon>
        <taxon>Chlorophyta</taxon>
        <taxon>core chlorophytes</taxon>
        <taxon>Trebouxiophyceae</taxon>
        <taxon>Trebouxiophyceae incertae sedis</taxon>
        <taxon>Elliptochloris clade</taxon>
        <taxon>Elliptochloris</taxon>
    </lineage>
</organism>
<dbReference type="Pfam" id="PF02996">
    <property type="entry name" value="Prefoldin"/>
    <property type="match status" value="1"/>
</dbReference>
<accession>A0AAW1S6D1</accession>
<evidence type="ECO:0000256" key="2">
    <source>
        <dbReference type="ARBA" id="ARBA00023186"/>
    </source>
</evidence>
<keyword evidence="2 3" id="KW-0143">Chaperone</keyword>
<comment type="function">
    <text evidence="3">Binds specifically to cytosolic chaperonin (c-CPN) and transfers target proteins to it. Binds to nascent polypeptide chain and promotes folding in an environment in which there are many competing pathways for nonnative proteins.</text>
</comment>
<comment type="caution">
    <text evidence="4">The sequence shown here is derived from an EMBL/GenBank/DDBJ whole genome shotgun (WGS) entry which is preliminary data.</text>
</comment>
<dbReference type="PANTHER" id="PTHR12409">
    <property type="entry name" value="PREFOLDIN SUBUNIT 3"/>
    <property type="match status" value="1"/>
</dbReference>
<sequence>MIRIQPAKFIEHVASYVGDRSADEVIQELNERHQNYRLVEQDLSQRRVRLMGKLPEIEKAVAAVAMLLERREAGEDAKVDFQLSEQLYARARVRQPESVALWLGADVMLEFPLQEAAALLAKNLSNAKAQLASVLKDLELIKDFITTTEVSIARVYNFDLARRKRP</sequence>
<dbReference type="GO" id="GO:0009409">
    <property type="term" value="P:response to cold"/>
    <property type="evidence" value="ECO:0007669"/>
    <property type="project" value="UniProtKB-ARBA"/>
</dbReference>
<dbReference type="GO" id="GO:0005737">
    <property type="term" value="C:cytoplasm"/>
    <property type="evidence" value="ECO:0007669"/>
    <property type="project" value="TreeGrafter"/>
</dbReference>
<dbReference type="PIRSF" id="PIRSF016396">
    <property type="entry name" value="Prefoldin_subunit_3"/>
    <property type="match status" value="1"/>
</dbReference>
<dbReference type="GO" id="GO:0015631">
    <property type="term" value="F:tubulin binding"/>
    <property type="evidence" value="ECO:0007669"/>
    <property type="project" value="TreeGrafter"/>
</dbReference>
<dbReference type="AlphaFoldDB" id="A0AAW1S6D1"/>